<dbReference type="KEGG" id="erc:Ecym_7205"/>
<dbReference type="GO" id="GO:0005096">
    <property type="term" value="F:GTPase activator activity"/>
    <property type="evidence" value="ECO:0007669"/>
    <property type="project" value="EnsemblFungi"/>
</dbReference>
<evidence type="ECO:0000259" key="3">
    <source>
        <dbReference type="PROSITE" id="PS50186"/>
    </source>
</evidence>
<dbReference type="GO" id="GO:0000747">
    <property type="term" value="P:conjugation with cellular fusion"/>
    <property type="evidence" value="ECO:0007669"/>
    <property type="project" value="EnsemblFungi"/>
</dbReference>
<dbReference type="SUPFAM" id="SSF46785">
    <property type="entry name" value="Winged helix' DNA-binding domain"/>
    <property type="match status" value="1"/>
</dbReference>
<dbReference type="GO" id="GO:0071444">
    <property type="term" value="P:cellular response to pheromone"/>
    <property type="evidence" value="ECO:0007669"/>
    <property type="project" value="EnsemblFungi"/>
</dbReference>
<keyword evidence="5" id="KW-1185">Reference proteome</keyword>
<dbReference type="OrthoDB" id="196547at2759"/>
<dbReference type="Proteomes" id="UP000006790">
    <property type="component" value="Chromosome 7"/>
</dbReference>
<dbReference type="Pfam" id="PF00615">
    <property type="entry name" value="RGS"/>
    <property type="match status" value="1"/>
</dbReference>
<dbReference type="InParanoid" id="G8JW38"/>
<dbReference type="PANTHER" id="PTHR10845">
    <property type="entry name" value="REGULATOR OF G PROTEIN SIGNALING"/>
    <property type="match status" value="1"/>
</dbReference>
<dbReference type="InterPro" id="IPR044926">
    <property type="entry name" value="RGS_subdomain_2"/>
</dbReference>
<dbReference type="SMART" id="SM00315">
    <property type="entry name" value="RGS"/>
    <property type="match status" value="1"/>
</dbReference>
<dbReference type="RefSeq" id="XP_003647870.1">
    <property type="nucleotide sequence ID" value="XM_003647822.1"/>
</dbReference>
<dbReference type="STRING" id="931890.G8JW38"/>
<dbReference type="InterPro" id="IPR036388">
    <property type="entry name" value="WH-like_DNA-bd_sf"/>
</dbReference>
<feature type="domain" description="DEP" evidence="3">
    <location>
        <begin position="287"/>
        <end position="371"/>
    </location>
</feature>
<dbReference type="PANTHER" id="PTHR10845:SF192">
    <property type="entry name" value="DOUBLE HIT, ISOFORM B"/>
    <property type="match status" value="1"/>
</dbReference>
<reference evidence="5" key="1">
    <citation type="journal article" date="2012" name="G3 (Bethesda)">
        <title>Pichia sorbitophila, an interspecies yeast hybrid reveals early steps of genome resolution following polyploidization.</title>
        <authorList>
            <person name="Leh Louis V."/>
            <person name="Despons L."/>
            <person name="Friedrich A."/>
            <person name="Martin T."/>
            <person name="Durrens P."/>
            <person name="Casaregola S."/>
            <person name="Neuveglise C."/>
            <person name="Fairhead C."/>
            <person name="Marck C."/>
            <person name="Cruz J.A."/>
            <person name="Straub M.L."/>
            <person name="Kugler V."/>
            <person name="Sacerdot C."/>
            <person name="Uzunov Z."/>
            <person name="Thierry A."/>
            <person name="Weiss S."/>
            <person name="Bleykasten C."/>
            <person name="De Montigny J."/>
            <person name="Jacques N."/>
            <person name="Jung P."/>
            <person name="Lemaire M."/>
            <person name="Mallet S."/>
            <person name="Morel G."/>
            <person name="Richard G.F."/>
            <person name="Sarkar A."/>
            <person name="Savel G."/>
            <person name="Schacherer J."/>
            <person name="Seret M.L."/>
            <person name="Talla E."/>
            <person name="Samson G."/>
            <person name="Jubin C."/>
            <person name="Poulain J."/>
            <person name="Vacherie B."/>
            <person name="Barbe V."/>
            <person name="Pelletier E."/>
            <person name="Sherman D.J."/>
            <person name="Westhof E."/>
            <person name="Weissenbach J."/>
            <person name="Baret P.V."/>
            <person name="Wincker P."/>
            <person name="Gaillardin C."/>
            <person name="Dujon B."/>
            <person name="Souciet J.L."/>
        </authorList>
    </citation>
    <scope>NUCLEOTIDE SEQUENCE [LARGE SCALE GENOMIC DNA]</scope>
    <source>
        <strain evidence="5">CBS 270.75 / DBVPG 7215 / KCTC 17166 / NRRL Y-17582</strain>
    </source>
</reference>
<dbReference type="Pfam" id="PF25889">
    <property type="entry name" value="WHD_Fungal_DR"/>
    <property type="match status" value="1"/>
</dbReference>
<dbReference type="GO" id="GO:0005886">
    <property type="term" value="C:plasma membrane"/>
    <property type="evidence" value="ECO:0007669"/>
    <property type="project" value="EnsemblFungi"/>
</dbReference>
<dbReference type="AlphaFoldDB" id="G8JW38"/>
<evidence type="ECO:0000256" key="1">
    <source>
        <dbReference type="ARBA" id="ARBA00022700"/>
    </source>
</evidence>
<proteinExistence type="predicted"/>
<dbReference type="GO" id="GO:0009968">
    <property type="term" value="P:negative regulation of signal transduction"/>
    <property type="evidence" value="ECO:0007669"/>
    <property type="project" value="UniProtKB-KW"/>
</dbReference>
<dbReference type="HOGENOM" id="CLU_024143_0_0_1"/>
<feature type="domain" description="RGS" evidence="2">
    <location>
        <begin position="443"/>
        <end position="708"/>
    </location>
</feature>
<dbReference type="InterPro" id="IPR000591">
    <property type="entry name" value="DEP_dom"/>
</dbReference>
<dbReference type="PROSITE" id="PS50186">
    <property type="entry name" value="DEP"/>
    <property type="match status" value="1"/>
</dbReference>
<dbReference type="Pfam" id="PF00610">
    <property type="entry name" value="DEP"/>
    <property type="match status" value="1"/>
</dbReference>
<accession>G8JW38</accession>
<dbReference type="OMA" id="DPGMRYL"/>
<dbReference type="SMART" id="SM00049">
    <property type="entry name" value="DEP"/>
    <property type="match status" value="2"/>
</dbReference>
<dbReference type="GeneID" id="11469452"/>
<keyword evidence="1" id="KW-0734">Signal transduction inhibitor</keyword>
<dbReference type="InterPro" id="IPR036305">
    <property type="entry name" value="RGS_sf"/>
</dbReference>
<dbReference type="GO" id="GO:0035556">
    <property type="term" value="P:intracellular signal transduction"/>
    <property type="evidence" value="ECO:0007669"/>
    <property type="project" value="InterPro"/>
</dbReference>
<dbReference type="InterPro" id="IPR036390">
    <property type="entry name" value="WH_DNA-bd_sf"/>
</dbReference>
<dbReference type="Gene3D" id="1.10.10.10">
    <property type="entry name" value="Winged helix-like DNA-binding domain superfamily/Winged helix DNA-binding domain"/>
    <property type="match status" value="1"/>
</dbReference>
<sequence>MIVEQSSTLHEVASKSFNRTPDNLIFTNDLKQVFSILLICLDFQEKPKESSKKLFNAFSKTFPYSFSVQNAIEKMGDLELYVDMNTTSIHMSYSIKPELAYNLLSTFMDSKLLHTPADRTRDEPKENVLLQPTPKGVAILQRYVIQIGLKKIPQILKSSFNSMQLFTFERSSVNDAIIHSEYFIQLLFIKLMGSYPNVWSPTNPNDSLPTLALLTEYTDDSFSFESDNFDYSGGVPLRLQSLASNREAKFNQDLNYAQYHDTKRESPFAHRFFTNPDSDSHVQYYVSDKGVRLAKSKVFGKLKTVVEYSFTTKAIWQWLMDCTDLMYPKEAVSVAALFLKYGLIVPILLPPSYNVSKKFTVSKQAYYTLSKAGWDIVNWNFKTTAEKSNSRPSCPNTQVPDDLKVNNGFADIDYVNCSQNMSMNQPESDSGEHQIADEKPLVDLNYVLKDPGMRYLFRTHLEKEFCVENFYVYLEIRRFSKKMTMLKTLLDTKNASQQFSVKKDKQSYNSRKVRETMDAALIKRANECLAIAYHIFSTYIAAGAPFQLNIDHELRSSITNIMIHPISLLRTSSTDSIKPELSNPGQLNLFGSDNEITKQPLSKPPYKGISPPSVFDPNDELNANSFVNSKDNGNNLMISPPLPAQGSDFVHFNNCFQIPPIPSMELISNSFKTLRDLYILFDKVGRHIYRLMKIDSIPKFLNSALYQEARSLLNLSHDNSELTYHIKRRNCSTISS</sequence>
<dbReference type="eggNOG" id="KOG3589">
    <property type="taxonomic scope" value="Eukaryota"/>
</dbReference>
<dbReference type="PROSITE" id="PS50132">
    <property type="entry name" value="RGS"/>
    <property type="match status" value="1"/>
</dbReference>
<evidence type="ECO:0000313" key="4">
    <source>
        <dbReference type="EMBL" id="AET41053.1"/>
    </source>
</evidence>
<dbReference type="CDD" id="cd04450">
    <property type="entry name" value="DEP_RGS7-like"/>
    <property type="match status" value="1"/>
</dbReference>
<dbReference type="InterPro" id="IPR058855">
    <property type="entry name" value="RGS1/SST2-like_Fungal-DR"/>
</dbReference>
<dbReference type="Gene3D" id="1.10.167.10">
    <property type="entry name" value="Regulator of G-protein Signalling 4, domain 2"/>
    <property type="match status" value="1"/>
</dbReference>
<dbReference type="EMBL" id="CP002503">
    <property type="protein sequence ID" value="AET41053.1"/>
    <property type="molecule type" value="Genomic_DNA"/>
</dbReference>
<name>G8JW38_ERECY</name>
<dbReference type="FunCoup" id="G8JW38">
    <property type="interactions" value="169"/>
</dbReference>
<evidence type="ECO:0008006" key="6">
    <source>
        <dbReference type="Google" id="ProtNLM"/>
    </source>
</evidence>
<gene>
    <name evidence="4" type="ordered locus">Ecym_7205</name>
</gene>
<evidence type="ECO:0000259" key="2">
    <source>
        <dbReference type="PROSITE" id="PS50132"/>
    </source>
</evidence>
<dbReference type="SUPFAM" id="SSF48097">
    <property type="entry name" value="Regulator of G-protein signaling, RGS"/>
    <property type="match status" value="1"/>
</dbReference>
<dbReference type="InterPro" id="IPR016137">
    <property type="entry name" value="RGS"/>
</dbReference>
<organism evidence="4 5">
    <name type="scientific">Eremothecium cymbalariae (strain CBS 270.75 / DBVPG 7215 / KCTC 17166 / NRRL Y-17582)</name>
    <name type="common">Yeast</name>
    <dbReference type="NCBI Taxonomy" id="931890"/>
    <lineage>
        <taxon>Eukaryota</taxon>
        <taxon>Fungi</taxon>
        <taxon>Dikarya</taxon>
        <taxon>Ascomycota</taxon>
        <taxon>Saccharomycotina</taxon>
        <taxon>Saccharomycetes</taxon>
        <taxon>Saccharomycetales</taxon>
        <taxon>Saccharomycetaceae</taxon>
        <taxon>Eremothecium</taxon>
    </lineage>
</organism>
<evidence type="ECO:0000313" key="5">
    <source>
        <dbReference type="Proteomes" id="UP000006790"/>
    </source>
</evidence>
<protein>
    <recommendedName>
        <fullName evidence="6">RGS domain-containing protein</fullName>
    </recommendedName>
</protein>